<evidence type="ECO:0000313" key="3">
    <source>
        <dbReference type="Proteomes" id="UP001160148"/>
    </source>
</evidence>
<keyword evidence="3" id="KW-1185">Reference proteome</keyword>
<comment type="caution">
    <text evidence="2">The sequence shown here is derived from an EMBL/GenBank/DDBJ whole genome shotgun (WGS) entry which is preliminary data.</text>
</comment>
<feature type="domain" description="DUF7869" evidence="1">
    <location>
        <begin position="38"/>
        <end position="210"/>
    </location>
</feature>
<proteinExistence type="predicted"/>
<accession>A0AAV0WMV1</accession>
<name>A0AAV0WMV1_9HEMI</name>
<reference evidence="2 3" key="1">
    <citation type="submission" date="2023-01" db="EMBL/GenBank/DDBJ databases">
        <authorList>
            <person name="Whitehead M."/>
        </authorList>
    </citation>
    <scope>NUCLEOTIDE SEQUENCE [LARGE SCALE GENOMIC DNA]</scope>
</reference>
<dbReference type="EMBL" id="CARXXK010000002">
    <property type="protein sequence ID" value="CAI6357157.1"/>
    <property type="molecule type" value="Genomic_DNA"/>
</dbReference>
<evidence type="ECO:0000259" key="1">
    <source>
        <dbReference type="Pfam" id="PF25273"/>
    </source>
</evidence>
<dbReference type="PANTHER" id="PTHR34415:SF1">
    <property type="entry name" value="INTEGRASE CATALYTIC DOMAIN-CONTAINING PROTEIN"/>
    <property type="match status" value="1"/>
</dbReference>
<dbReference type="PANTHER" id="PTHR34415">
    <property type="entry name" value="INTEGRASE CATALYTIC DOMAIN-CONTAINING PROTEIN"/>
    <property type="match status" value="1"/>
</dbReference>
<organism evidence="2 3">
    <name type="scientific">Macrosiphum euphorbiae</name>
    <name type="common">potato aphid</name>
    <dbReference type="NCBI Taxonomy" id="13131"/>
    <lineage>
        <taxon>Eukaryota</taxon>
        <taxon>Metazoa</taxon>
        <taxon>Ecdysozoa</taxon>
        <taxon>Arthropoda</taxon>
        <taxon>Hexapoda</taxon>
        <taxon>Insecta</taxon>
        <taxon>Pterygota</taxon>
        <taxon>Neoptera</taxon>
        <taxon>Paraneoptera</taxon>
        <taxon>Hemiptera</taxon>
        <taxon>Sternorrhyncha</taxon>
        <taxon>Aphidomorpha</taxon>
        <taxon>Aphidoidea</taxon>
        <taxon>Aphididae</taxon>
        <taxon>Macrosiphini</taxon>
        <taxon>Macrosiphum</taxon>
    </lineage>
</organism>
<protein>
    <recommendedName>
        <fullName evidence="1">DUF7869 domain-containing protein</fullName>
    </recommendedName>
</protein>
<gene>
    <name evidence="2" type="ORF">MEUPH1_LOCUS12812</name>
</gene>
<dbReference type="Pfam" id="PF25273">
    <property type="entry name" value="DUF7869"/>
    <property type="match status" value="1"/>
</dbReference>
<dbReference type="Proteomes" id="UP001160148">
    <property type="component" value="Unassembled WGS sequence"/>
</dbReference>
<dbReference type="AlphaFoldDB" id="A0AAV0WMV1"/>
<evidence type="ECO:0000313" key="2">
    <source>
        <dbReference type="EMBL" id="CAI6357157.1"/>
    </source>
</evidence>
<dbReference type="InterPro" id="IPR057191">
    <property type="entry name" value="DUF7869"/>
</dbReference>
<sequence length="294" mass="34212">MQTQPLPKLSVTDVLYSRQVWIYNLTFVVSGSDQLNDKCFLYTWNEAESGRGPNEICSALIDFLEKLEYNLLNSGKSVPTTLNLFSDSCSAQNKNQYTMMILLHYINYKSKVFKNINHFFPVRGHSYMPPDRVFGRIEKELNKKETIFSPQEYCTVFEKYATVNIYNKDFNVFVYKTSIKTIVKSKNDFKSTQQKVFTYIKGEHTVEIFKTYGGLLDKIEVVKRNGKLLSMTDNLIQLPKTNHLKLPKQKDVKNLVRFFEVPQHGKQFYEDIFQNSGNDEGPDENIALYESDDD</sequence>